<dbReference type="Proteomes" id="UP000245207">
    <property type="component" value="Unassembled WGS sequence"/>
</dbReference>
<keyword evidence="2" id="KW-1133">Transmembrane helix</keyword>
<reference evidence="3 4" key="1">
    <citation type="journal article" date="2018" name="Mol. Plant">
        <title>The genome of Artemisia annua provides insight into the evolution of Asteraceae family and artemisinin biosynthesis.</title>
        <authorList>
            <person name="Shen Q."/>
            <person name="Zhang L."/>
            <person name="Liao Z."/>
            <person name="Wang S."/>
            <person name="Yan T."/>
            <person name="Shi P."/>
            <person name="Liu M."/>
            <person name="Fu X."/>
            <person name="Pan Q."/>
            <person name="Wang Y."/>
            <person name="Lv Z."/>
            <person name="Lu X."/>
            <person name="Zhang F."/>
            <person name="Jiang W."/>
            <person name="Ma Y."/>
            <person name="Chen M."/>
            <person name="Hao X."/>
            <person name="Li L."/>
            <person name="Tang Y."/>
            <person name="Lv G."/>
            <person name="Zhou Y."/>
            <person name="Sun X."/>
            <person name="Brodelius P.E."/>
            <person name="Rose J.K.C."/>
            <person name="Tang K."/>
        </authorList>
    </citation>
    <scope>NUCLEOTIDE SEQUENCE [LARGE SCALE GENOMIC DNA]</scope>
    <source>
        <strain evidence="4">cv. Huhao1</strain>
        <tissue evidence="3">Leaf</tissue>
    </source>
</reference>
<protein>
    <submittedName>
        <fullName evidence="3">Uncharacterized protein</fullName>
    </submittedName>
</protein>
<dbReference type="EMBL" id="PKPP01002117">
    <property type="protein sequence ID" value="PWA77502.1"/>
    <property type="molecule type" value="Genomic_DNA"/>
</dbReference>
<keyword evidence="2" id="KW-0812">Transmembrane</keyword>
<evidence type="ECO:0000256" key="2">
    <source>
        <dbReference type="SAM" id="Phobius"/>
    </source>
</evidence>
<gene>
    <name evidence="3" type="ORF">CTI12_AA223230</name>
</gene>
<organism evidence="3 4">
    <name type="scientific">Artemisia annua</name>
    <name type="common">Sweet wormwood</name>
    <dbReference type="NCBI Taxonomy" id="35608"/>
    <lineage>
        <taxon>Eukaryota</taxon>
        <taxon>Viridiplantae</taxon>
        <taxon>Streptophyta</taxon>
        <taxon>Embryophyta</taxon>
        <taxon>Tracheophyta</taxon>
        <taxon>Spermatophyta</taxon>
        <taxon>Magnoliopsida</taxon>
        <taxon>eudicotyledons</taxon>
        <taxon>Gunneridae</taxon>
        <taxon>Pentapetalae</taxon>
        <taxon>asterids</taxon>
        <taxon>campanulids</taxon>
        <taxon>Asterales</taxon>
        <taxon>Asteraceae</taxon>
        <taxon>Asteroideae</taxon>
        <taxon>Anthemideae</taxon>
        <taxon>Artemisiinae</taxon>
        <taxon>Artemisia</taxon>
    </lineage>
</organism>
<evidence type="ECO:0000256" key="1">
    <source>
        <dbReference type="SAM" id="MobiDB-lite"/>
    </source>
</evidence>
<dbReference type="AlphaFoldDB" id="A0A2U1NVG2"/>
<keyword evidence="2" id="KW-0472">Membrane</keyword>
<feature type="transmembrane region" description="Helical" evidence="2">
    <location>
        <begin position="257"/>
        <end position="285"/>
    </location>
</feature>
<evidence type="ECO:0000313" key="3">
    <source>
        <dbReference type="EMBL" id="PWA77502.1"/>
    </source>
</evidence>
<dbReference type="PANTHER" id="PTHR34379:SF6">
    <property type="entry name" value="PROTEIN 3F"/>
    <property type="match status" value="1"/>
</dbReference>
<sequence>MPEIDHHLKRKKKKKKRGNNKIVFGSCFRSFPDRAFKKEPIFIKVSGCKGNKNTKFVPDHVNLVNGDEDCCHKRNKPNHRRSFSRVLKAVFFDSLVTKKIHRSSSKSSNASDTNMSYSSLSSEKISKSSDACTSDCIKDSTDMDDSCSRRSSSNLLSSSSRTTCSSYSNSCSLSNSNSRSSSNRKPSSEIDLVDFRRQDSNVSLPIAKPKSMNTITRSSSYQKGLPQLGSLDLRNSVLSSPEKTKSSSNNWNIRWCLFLLLSLIVLLVYGRIVSILCTSTWLYFVPCRSRTKRAKSVSSEVKLVDTESEQYKKRVIMAGLLDRTRNPIR</sequence>
<feature type="region of interest" description="Disordered" evidence="1">
    <location>
        <begin position="139"/>
        <end position="190"/>
    </location>
</feature>
<accession>A0A2U1NVG2</accession>
<comment type="caution">
    <text evidence="3">The sequence shown here is derived from an EMBL/GenBank/DDBJ whole genome shotgun (WGS) entry which is preliminary data.</text>
</comment>
<evidence type="ECO:0000313" key="4">
    <source>
        <dbReference type="Proteomes" id="UP000245207"/>
    </source>
</evidence>
<dbReference type="InterPro" id="IPR040411">
    <property type="entry name" value="At5g23160-like"/>
</dbReference>
<feature type="compositionally biased region" description="Low complexity" evidence="1">
    <location>
        <begin position="149"/>
        <end position="185"/>
    </location>
</feature>
<proteinExistence type="predicted"/>
<dbReference type="OrthoDB" id="1886721at2759"/>
<name>A0A2U1NVG2_ARTAN</name>
<keyword evidence="4" id="KW-1185">Reference proteome</keyword>
<dbReference type="PANTHER" id="PTHR34379">
    <property type="entry name" value="OS07G0553800 PROTEIN"/>
    <property type="match status" value="1"/>
</dbReference>